<evidence type="ECO:0000313" key="2">
    <source>
        <dbReference type="EMBL" id="KAF7356671.1"/>
    </source>
</evidence>
<dbReference type="InterPro" id="IPR032466">
    <property type="entry name" value="Metal_Hydrolase"/>
</dbReference>
<dbReference type="SUPFAM" id="SSF51556">
    <property type="entry name" value="Metallo-dependent hydrolases"/>
    <property type="match status" value="1"/>
</dbReference>
<name>A0A8H6YDD6_9AGAR</name>
<dbReference type="PANTHER" id="PTHR43383">
    <property type="entry name" value="NODULIN 6"/>
    <property type="match status" value="1"/>
</dbReference>
<dbReference type="Pfam" id="PF04909">
    <property type="entry name" value="Amidohydro_2"/>
    <property type="match status" value="1"/>
</dbReference>
<organism evidence="2 3">
    <name type="scientific">Mycena venus</name>
    <dbReference type="NCBI Taxonomy" id="2733690"/>
    <lineage>
        <taxon>Eukaryota</taxon>
        <taxon>Fungi</taxon>
        <taxon>Dikarya</taxon>
        <taxon>Basidiomycota</taxon>
        <taxon>Agaricomycotina</taxon>
        <taxon>Agaricomycetes</taxon>
        <taxon>Agaricomycetidae</taxon>
        <taxon>Agaricales</taxon>
        <taxon>Marasmiineae</taxon>
        <taxon>Mycenaceae</taxon>
        <taxon>Mycena</taxon>
    </lineage>
</organism>
<keyword evidence="3" id="KW-1185">Reference proteome</keyword>
<dbReference type="AlphaFoldDB" id="A0A8H6YDD6"/>
<gene>
    <name evidence="2" type="ORF">MVEN_01001600</name>
</gene>
<protein>
    <submittedName>
        <fullName evidence="2">CBM1 domain-containing protein</fullName>
    </submittedName>
</protein>
<dbReference type="Gene3D" id="3.20.20.140">
    <property type="entry name" value="Metal-dependent hydrolases"/>
    <property type="match status" value="1"/>
</dbReference>
<dbReference type="Proteomes" id="UP000620124">
    <property type="component" value="Unassembled WGS sequence"/>
</dbReference>
<feature type="domain" description="Amidohydrolase-related" evidence="1">
    <location>
        <begin position="255"/>
        <end position="424"/>
    </location>
</feature>
<evidence type="ECO:0000259" key="1">
    <source>
        <dbReference type="Pfam" id="PF04909"/>
    </source>
</evidence>
<evidence type="ECO:0000313" key="3">
    <source>
        <dbReference type="Proteomes" id="UP000620124"/>
    </source>
</evidence>
<accession>A0A8H6YDD6</accession>
<dbReference type="EMBL" id="JACAZI010000007">
    <property type="protein sequence ID" value="KAF7356671.1"/>
    <property type="molecule type" value="Genomic_DNA"/>
</dbReference>
<dbReference type="InterPro" id="IPR006680">
    <property type="entry name" value="Amidohydro-rel"/>
</dbReference>
<sequence>MPPTYPHLQKACQLYPAIDNHAHPILAGQHRDRFEFEGLISEAQGYSTSLPLSHLSSSFVKGSALSVDSIHTLACKRAVPQLGARLNLQSPTWDSVKATRSDLPYSELCELFMGPSVTGIQCMLLDDGLGGVEEFAEGYAWHDRFATSPTKRIVRVEIVAEDILKPLLKPHLDKVPLTSDEALRVLHSFNTAFKTALTDSVNDKNVAGFKSIACYRTGLDVEPVAESVESILSSLKDVLEMYRETSTIRLAHRALNDHVVRMTLEASGECGKPVQFHTGLGDNDITLNRSSPSHLQAIIKAFPKTLFVLLHSSYPFTREAGYLTAVYPNVYLDFGEVFPFVSGSGQRSIIRQVLELCPTNKILWFPSTDGHWWPESYYLGSIQARQALYDVLSETVALGEISEGDAANIVENALFHNANKLYKLSLEPDIAIFGQK</sequence>
<dbReference type="GO" id="GO:0016787">
    <property type="term" value="F:hydrolase activity"/>
    <property type="evidence" value="ECO:0007669"/>
    <property type="project" value="InterPro"/>
</dbReference>
<reference evidence="2" key="1">
    <citation type="submission" date="2020-05" db="EMBL/GenBank/DDBJ databases">
        <title>Mycena genomes resolve the evolution of fungal bioluminescence.</title>
        <authorList>
            <person name="Tsai I.J."/>
        </authorList>
    </citation>
    <scope>NUCLEOTIDE SEQUENCE</scope>
    <source>
        <strain evidence="2">CCC161011</strain>
    </source>
</reference>
<proteinExistence type="predicted"/>
<dbReference type="OrthoDB" id="3364440at2759"/>
<dbReference type="PANTHER" id="PTHR43383:SF2">
    <property type="entry name" value="AMIDOHYDROLASE 2 FAMILY PROTEIN"/>
    <property type="match status" value="1"/>
</dbReference>
<comment type="caution">
    <text evidence="2">The sequence shown here is derived from an EMBL/GenBank/DDBJ whole genome shotgun (WGS) entry which is preliminary data.</text>
</comment>